<dbReference type="RefSeq" id="WP_012631962.1">
    <property type="nucleotide sequence ID" value="NC_011891.1"/>
</dbReference>
<reference evidence="2" key="1">
    <citation type="submission" date="2009-01" db="EMBL/GenBank/DDBJ databases">
        <title>Complete sequence of Anaeromyxobacter dehalogenans 2CP-1.</title>
        <authorList>
            <consortium name="US DOE Joint Genome Institute"/>
            <person name="Lucas S."/>
            <person name="Copeland A."/>
            <person name="Lapidus A."/>
            <person name="Glavina del Rio T."/>
            <person name="Dalin E."/>
            <person name="Tice H."/>
            <person name="Bruce D."/>
            <person name="Goodwin L."/>
            <person name="Pitluck S."/>
            <person name="Saunders E."/>
            <person name="Brettin T."/>
            <person name="Detter J.C."/>
            <person name="Han C."/>
            <person name="Larimer F."/>
            <person name="Land M."/>
            <person name="Hauser L."/>
            <person name="Kyrpides N."/>
            <person name="Ovchinnikova G."/>
            <person name="Beliaev A.S."/>
            <person name="Richardson P."/>
        </authorList>
    </citation>
    <scope>NUCLEOTIDE SEQUENCE</scope>
    <source>
        <strain evidence="2">2CP-1</strain>
    </source>
</reference>
<evidence type="ECO:0000313" key="3">
    <source>
        <dbReference type="Proteomes" id="UP000007089"/>
    </source>
</evidence>
<dbReference type="PANTHER" id="PTHR34109">
    <property type="entry name" value="BNAUNNG04460D PROTEIN-RELATED"/>
    <property type="match status" value="1"/>
</dbReference>
<sequence length="154" mass="16452">MPAVKHIPDGYQALTPYLVMKDAARAIDFYAKVFGAVELMRMPGPEGRVGHAELKIGDARLMLADEHPEMGALGPKSIGGTAVGLVVYVPDADATVARAVAAGATVKGAVEDKFYGDRMGSIVDPFGHLWHVGTHKEDVSPEEMQRRMAALPPM</sequence>
<dbReference type="SUPFAM" id="SSF54593">
    <property type="entry name" value="Glyoxalase/Bleomycin resistance protein/Dihydroxybiphenyl dioxygenase"/>
    <property type="match status" value="1"/>
</dbReference>
<dbReference type="PANTHER" id="PTHR34109:SF1">
    <property type="entry name" value="VOC DOMAIN-CONTAINING PROTEIN"/>
    <property type="match status" value="1"/>
</dbReference>
<dbReference type="CDD" id="cd07246">
    <property type="entry name" value="VOC_like"/>
    <property type="match status" value="1"/>
</dbReference>
<keyword evidence="3" id="KW-1185">Reference proteome</keyword>
<protein>
    <submittedName>
        <fullName evidence="2">Glyoxalase/bleomycin resistance protein/dioxygenase</fullName>
    </submittedName>
</protein>
<dbReference type="Gene3D" id="3.30.720.120">
    <property type="match status" value="1"/>
</dbReference>
<dbReference type="Pfam" id="PF00903">
    <property type="entry name" value="Glyoxalase"/>
    <property type="match status" value="1"/>
</dbReference>
<accession>B8JBZ3</accession>
<feature type="domain" description="VOC" evidence="1">
    <location>
        <begin position="10"/>
        <end position="135"/>
    </location>
</feature>
<dbReference type="Proteomes" id="UP000007089">
    <property type="component" value="Chromosome"/>
</dbReference>
<dbReference type="AlphaFoldDB" id="B8JBZ3"/>
<evidence type="ECO:0000259" key="1">
    <source>
        <dbReference type="PROSITE" id="PS51819"/>
    </source>
</evidence>
<dbReference type="KEGG" id="acp:A2cp1_0558"/>
<dbReference type="HOGENOM" id="CLU_046006_11_2_7"/>
<dbReference type="InterPro" id="IPR029068">
    <property type="entry name" value="Glyas_Bleomycin-R_OHBP_Dase"/>
</dbReference>
<dbReference type="Gene3D" id="3.30.720.110">
    <property type="match status" value="1"/>
</dbReference>
<dbReference type="InterPro" id="IPR037523">
    <property type="entry name" value="VOC_core"/>
</dbReference>
<name>B8JBZ3_ANAD2</name>
<dbReference type="InterPro" id="IPR004360">
    <property type="entry name" value="Glyas_Fos-R_dOase_dom"/>
</dbReference>
<proteinExistence type="predicted"/>
<organism evidence="2 3">
    <name type="scientific">Anaeromyxobacter dehalogenans (strain ATCC BAA-258 / DSM 21875 / 2CP-1)</name>
    <dbReference type="NCBI Taxonomy" id="455488"/>
    <lineage>
        <taxon>Bacteria</taxon>
        <taxon>Pseudomonadati</taxon>
        <taxon>Myxococcota</taxon>
        <taxon>Myxococcia</taxon>
        <taxon>Myxococcales</taxon>
        <taxon>Cystobacterineae</taxon>
        <taxon>Anaeromyxobacteraceae</taxon>
        <taxon>Anaeromyxobacter</taxon>
    </lineage>
</organism>
<dbReference type="GO" id="GO:0051213">
    <property type="term" value="F:dioxygenase activity"/>
    <property type="evidence" value="ECO:0007669"/>
    <property type="project" value="UniProtKB-KW"/>
</dbReference>
<dbReference type="PROSITE" id="PS51819">
    <property type="entry name" value="VOC"/>
    <property type="match status" value="1"/>
</dbReference>
<gene>
    <name evidence="2" type="ordered locus">A2cp1_0558</name>
</gene>
<evidence type="ECO:0000313" key="2">
    <source>
        <dbReference type="EMBL" id="ACL63915.1"/>
    </source>
</evidence>
<dbReference type="EMBL" id="CP001359">
    <property type="protein sequence ID" value="ACL63915.1"/>
    <property type="molecule type" value="Genomic_DNA"/>
</dbReference>